<evidence type="ECO:0000313" key="3">
    <source>
        <dbReference type="Proteomes" id="UP000585474"/>
    </source>
</evidence>
<evidence type="ECO:0000256" key="1">
    <source>
        <dbReference type="SAM" id="Phobius"/>
    </source>
</evidence>
<name>A0A7J0HEI1_9ERIC</name>
<dbReference type="Proteomes" id="UP000585474">
    <property type="component" value="Unassembled WGS sequence"/>
</dbReference>
<protein>
    <submittedName>
        <fullName evidence="2">Uncharacterized protein</fullName>
    </submittedName>
</protein>
<accession>A0A7J0HEI1</accession>
<proteinExistence type="predicted"/>
<gene>
    <name evidence="2" type="ORF">Acr_29g0005330</name>
</gene>
<organism evidence="2 3">
    <name type="scientific">Actinidia rufa</name>
    <dbReference type="NCBI Taxonomy" id="165716"/>
    <lineage>
        <taxon>Eukaryota</taxon>
        <taxon>Viridiplantae</taxon>
        <taxon>Streptophyta</taxon>
        <taxon>Embryophyta</taxon>
        <taxon>Tracheophyta</taxon>
        <taxon>Spermatophyta</taxon>
        <taxon>Magnoliopsida</taxon>
        <taxon>eudicotyledons</taxon>
        <taxon>Gunneridae</taxon>
        <taxon>Pentapetalae</taxon>
        <taxon>asterids</taxon>
        <taxon>Ericales</taxon>
        <taxon>Actinidiaceae</taxon>
        <taxon>Actinidia</taxon>
    </lineage>
</organism>
<sequence length="83" mass="9217">MPSTFRFRPVAVRGNLVVQVTFCPLICLVIPVYHCISNKLRRSDPAELAIEQQLDSDACPNFVRASVASRPDFDAKTPTELAI</sequence>
<comment type="caution">
    <text evidence="2">The sequence shown here is derived from an EMBL/GenBank/DDBJ whole genome shotgun (WGS) entry which is preliminary data.</text>
</comment>
<reference evidence="2 3" key="1">
    <citation type="submission" date="2019-07" db="EMBL/GenBank/DDBJ databases">
        <title>De Novo Assembly of kiwifruit Actinidia rufa.</title>
        <authorList>
            <person name="Sugita-Konishi S."/>
            <person name="Sato K."/>
            <person name="Mori E."/>
            <person name="Abe Y."/>
            <person name="Kisaki G."/>
            <person name="Hamano K."/>
            <person name="Suezawa K."/>
            <person name="Otani M."/>
            <person name="Fukuda T."/>
            <person name="Manabe T."/>
            <person name="Gomi K."/>
            <person name="Tabuchi M."/>
            <person name="Akimitsu K."/>
            <person name="Kataoka I."/>
        </authorList>
    </citation>
    <scope>NUCLEOTIDE SEQUENCE [LARGE SCALE GENOMIC DNA]</scope>
    <source>
        <strain evidence="3">cv. Fuchu</strain>
    </source>
</reference>
<keyword evidence="1" id="KW-0812">Transmembrane</keyword>
<keyword evidence="1" id="KW-0472">Membrane</keyword>
<keyword evidence="3" id="KW-1185">Reference proteome</keyword>
<dbReference type="EMBL" id="BJWL01000029">
    <property type="protein sequence ID" value="GFZ21371.1"/>
    <property type="molecule type" value="Genomic_DNA"/>
</dbReference>
<keyword evidence="1" id="KW-1133">Transmembrane helix</keyword>
<dbReference type="AlphaFoldDB" id="A0A7J0HEI1"/>
<evidence type="ECO:0000313" key="2">
    <source>
        <dbReference type="EMBL" id="GFZ21371.1"/>
    </source>
</evidence>
<feature type="transmembrane region" description="Helical" evidence="1">
    <location>
        <begin position="16"/>
        <end position="36"/>
    </location>
</feature>